<dbReference type="SUPFAM" id="SSF158694">
    <property type="entry name" value="UraD-Like"/>
    <property type="match status" value="1"/>
</dbReference>
<gene>
    <name evidence="3" type="ORF">NLJ89_g295</name>
</gene>
<protein>
    <recommendedName>
        <fullName evidence="2">Oxo-4-hydroxy-4-carboxy-5-ureidoimidazoline decarboxylase domain-containing protein</fullName>
    </recommendedName>
</protein>
<sequence>MASLPALADIQASSSSPQSPLANALEILFEHSPILINALEPQLNAVLKSSPTLDSYVQLIDAALVELANWDVGAQSEFISGHPRIGESANLSKLSASEQGAQGVIPTPPEVLARLEHLNALYEVKYPGLRYITFVNGRSRAVIAEGMEGALKIPHSLSPDEPRRDSIIPVETGGKEWKTELDRAVYDVGRIAKSRLGKLGVY</sequence>
<evidence type="ECO:0000259" key="2">
    <source>
        <dbReference type="Pfam" id="PF09349"/>
    </source>
</evidence>
<dbReference type="InterPro" id="IPR018020">
    <property type="entry name" value="OHCU_decarboxylase"/>
</dbReference>
<dbReference type="Proteomes" id="UP001148786">
    <property type="component" value="Unassembled WGS sequence"/>
</dbReference>
<reference evidence="3" key="1">
    <citation type="submission" date="2022-07" db="EMBL/GenBank/DDBJ databases">
        <title>Genome Sequence of Agrocybe chaxingu.</title>
        <authorList>
            <person name="Buettner E."/>
        </authorList>
    </citation>
    <scope>NUCLEOTIDE SEQUENCE</scope>
    <source>
        <strain evidence="3">MP-N11</strain>
    </source>
</reference>
<dbReference type="InterPro" id="IPR036778">
    <property type="entry name" value="OHCU_decarboxylase_sf"/>
</dbReference>
<proteinExistence type="predicted"/>
<dbReference type="PANTHER" id="PTHR37987:SF1">
    <property type="entry name" value="OXO-4-HYDROXY-4-CARBOXY-5-UREIDOIMIDAZOLINE DECARBOXYLASE DOMAIN-CONTAINING PROTEIN"/>
    <property type="match status" value="1"/>
</dbReference>
<name>A0A9W8N215_9AGAR</name>
<keyword evidence="4" id="KW-1185">Reference proteome</keyword>
<accession>A0A9W8N215</accession>
<keyword evidence="1" id="KW-0659">Purine metabolism</keyword>
<evidence type="ECO:0000256" key="1">
    <source>
        <dbReference type="ARBA" id="ARBA00022631"/>
    </source>
</evidence>
<comment type="caution">
    <text evidence="3">The sequence shown here is derived from an EMBL/GenBank/DDBJ whole genome shotgun (WGS) entry which is preliminary data.</text>
</comment>
<dbReference type="OrthoDB" id="5398391at2759"/>
<organism evidence="3 4">
    <name type="scientific">Agrocybe chaxingu</name>
    <dbReference type="NCBI Taxonomy" id="84603"/>
    <lineage>
        <taxon>Eukaryota</taxon>
        <taxon>Fungi</taxon>
        <taxon>Dikarya</taxon>
        <taxon>Basidiomycota</taxon>
        <taxon>Agaricomycotina</taxon>
        <taxon>Agaricomycetes</taxon>
        <taxon>Agaricomycetidae</taxon>
        <taxon>Agaricales</taxon>
        <taxon>Agaricineae</taxon>
        <taxon>Strophariaceae</taxon>
        <taxon>Agrocybe</taxon>
    </lineage>
</organism>
<dbReference type="PANTHER" id="PTHR37987">
    <property type="entry name" value="CHROMOSOME 9, WHOLE GENOME SHOTGUN SEQUENCE"/>
    <property type="match status" value="1"/>
</dbReference>
<evidence type="ECO:0000313" key="3">
    <source>
        <dbReference type="EMBL" id="KAJ3517738.1"/>
    </source>
</evidence>
<feature type="domain" description="Oxo-4-hydroxy-4-carboxy-5-ureidoimidazoline decarboxylase" evidence="2">
    <location>
        <begin position="17"/>
        <end position="148"/>
    </location>
</feature>
<dbReference type="GO" id="GO:0006144">
    <property type="term" value="P:purine nucleobase metabolic process"/>
    <property type="evidence" value="ECO:0007669"/>
    <property type="project" value="UniProtKB-KW"/>
</dbReference>
<dbReference type="EMBL" id="JANKHO010000011">
    <property type="protein sequence ID" value="KAJ3517738.1"/>
    <property type="molecule type" value="Genomic_DNA"/>
</dbReference>
<dbReference type="Pfam" id="PF09349">
    <property type="entry name" value="OHCU_decarbox"/>
    <property type="match status" value="1"/>
</dbReference>
<evidence type="ECO:0000313" key="4">
    <source>
        <dbReference type="Proteomes" id="UP001148786"/>
    </source>
</evidence>
<dbReference type="Gene3D" id="1.10.3330.10">
    <property type="entry name" value="Oxo-4-hydroxy-4-carboxy-5-ureidoimidazoline decarboxylase"/>
    <property type="match status" value="1"/>
</dbReference>
<dbReference type="AlphaFoldDB" id="A0A9W8N215"/>